<comment type="caution">
    <text evidence="1">The sequence shown here is derived from an EMBL/GenBank/DDBJ whole genome shotgun (WGS) entry which is preliminary data.</text>
</comment>
<dbReference type="EMBL" id="MCGN01000006">
    <property type="protein sequence ID" value="ORY95599.1"/>
    <property type="molecule type" value="Genomic_DNA"/>
</dbReference>
<dbReference type="Proteomes" id="UP000242180">
    <property type="component" value="Unassembled WGS sequence"/>
</dbReference>
<protein>
    <submittedName>
        <fullName evidence="1">Uncharacterized protein</fullName>
    </submittedName>
</protein>
<sequence length="94" mass="11100">MSDRNELSYSNKTCICRREDRAGLNYTLRWWKPQGSELSLPLTSLFLFVTLPEISWSMPLEAVTKERTVWLSLSSFSFFRHRSCLWVVVIDNDH</sequence>
<dbReference type="AlphaFoldDB" id="A0A1X2HAC0"/>
<reference evidence="1 2" key="1">
    <citation type="submission" date="2016-07" db="EMBL/GenBank/DDBJ databases">
        <title>Pervasive Adenine N6-methylation of Active Genes in Fungi.</title>
        <authorList>
            <consortium name="DOE Joint Genome Institute"/>
            <person name="Mondo S.J."/>
            <person name="Dannebaum R.O."/>
            <person name="Kuo R.C."/>
            <person name="Labutti K."/>
            <person name="Haridas S."/>
            <person name="Kuo A."/>
            <person name="Salamov A."/>
            <person name="Ahrendt S.R."/>
            <person name="Lipzen A."/>
            <person name="Sullivan W."/>
            <person name="Andreopoulos W.B."/>
            <person name="Clum A."/>
            <person name="Lindquist E."/>
            <person name="Daum C."/>
            <person name="Ramamoorthy G.K."/>
            <person name="Gryganskyi A."/>
            <person name="Culley D."/>
            <person name="Magnuson J.K."/>
            <person name="James T.Y."/>
            <person name="O'Malley M.A."/>
            <person name="Stajich J.E."/>
            <person name="Spatafora J.W."/>
            <person name="Visel A."/>
            <person name="Grigoriev I.V."/>
        </authorList>
    </citation>
    <scope>NUCLEOTIDE SEQUENCE [LARGE SCALE GENOMIC DNA]</scope>
    <source>
        <strain evidence="1 2">NRRL 2496</strain>
    </source>
</reference>
<keyword evidence="2" id="KW-1185">Reference proteome</keyword>
<gene>
    <name evidence="1" type="ORF">BCR43DRAFT_306070</name>
</gene>
<name>A0A1X2HAC0_SYNRA</name>
<accession>A0A1X2HAC0</accession>
<dbReference type="InParanoid" id="A0A1X2HAC0"/>
<proteinExistence type="predicted"/>
<evidence type="ECO:0000313" key="1">
    <source>
        <dbReference type="EMBL" id="ORY95599.1"/>
    </source>
</evidence>
<evidence type="ECO:0000313" key="2">
    <source>
        <dbReference type="Proteomes" id="UP000242180"/>
    </source>
</evidence>
<organism evidence="1 2">
    <name type="scientific">Syncephalastrum racemosum</name>
    <name type="common">Filamentous fungus</name>
    <dbReference type="NCBI Taxonomy" id="13706"/>
    <lineage>
        <taxon>Eukaryota</taxon>
        <taxon>Fungi</taxon>
        <taxon>Fungi incertae sedis</taxon>
        <taxon>Mucoromycota</taxon>
        <taxon>Mucoromycotina</taxon>
        <taxon>Mucoromycetes</taxon>
        <taxon>Mucorales</taxon>
        <taxon>Syncephalastraceae</taxon>
        <taxon>Syncephalastrum</taxon>
    </lineage>
</organism>